<keyword evidence="2" id="KW-1185">Reference proteome</keyword>
<dbReference type="EMBL" id="CP108090">
    <property type="protein sequence ID" value="WUQ11279.1"/>
    <property type="molecule type" value="Genomic_DNA"/>
</dbReference>
<gene>
    <name evidence="1" type="ORF">OG517_07465</name>
</gene>
<sequence>MSYTKFTIPERGPEVLDGAAAPTLSLLPGTYNFVQSELGEPGFRFEVTDGGVVTYDPGSETFLDGKGTRDVVVRGFPLEINTSALSEDLGLRVTGRPTLGRGSHNLKLVPGRYGFFLALGVSDLEFRLGADGQVAVPPAHAGYASGNGSTLEIRGYTVTFDFRQLSHDLRPELLGNSTVLSRATTQQLTLVPCSTYRFTLAIGYAELVYALTPEGQVTVPPAHAGYASGNGSTLEIRGYTVTFDFRQLSHDLRPELLGNSTVLSRTTTQQLTLVPCSTYRFTLAIGYAELVYALTPEGQVTVPPAHAGYASGNGSTLEIRGYTVTFDFRQLSHDLRPELLGNSTVLSRTTTQQLTLTPCSTYRFTLAIGYAELVYALTPEGQVTVPPAHAGYASGNGSTLEIRGYTVTFDFRQLSHDLRPELLGNSTVLSRTTTQQLTLTPCSTYRFTLAIGYAELVYALTPEGQVTVPPAHAGYASGNGSTLEIRGYTVTFDFRQLSHDLRPELLGNSTVLSRTTTQQLTLTPCSTYRFTLAIGYAELVYALTPEGQVTVPPAHAGYASGNGSTLEIRGNTITLDFHGQHHDLVPDFLGQQNVVLSHTQPHQLTLVAGSFLLRSKRDSLCDAHLAVRPDGSIQPV</sequence>
<name>A0ABZ1T5Y8_STRVG</name>
<proteinExistence type="predicted"/>
<reference evidence="1" key="1">
    <citation type="submission" date="2022-10" db="EMBL/GenBank/DDBJ databases">
        <title>The complete genomes of actinobacterial strains from the NBC collection.</title>
        <authorList>
            <person name="Joergensen T.S."/>
            <person name="Alvarez Arevalo M."/>
            <person name="Sterndorff E.B."/>
            <person name="Faurdal D."/>
            <person name="Vuksanovic O."/>
            <person name="Mourched A.-S."/>
            <person name="Charusanti P."/>
            <person name="Shaw S."/>
            <person name="Blin K."/>
            <person name="Weber T."/>
        </authorList>
    </citation>
    <scope>NUCLEOTIDE SEQUENCE</scope>
    <source>
        <strain evidence="1">NBC_00248</strain>
    </source>
</reference>
<organism evidence="1 2">
    <name type="scientific">Streptomyces virginiae</name>
    <name type="common">Streptomyces cinnamonensis</name>
    <dbReference type="NCBI Taxonomy" id="1961"/>
    <lineage>
        <taxon>Bacteria</taxon>
        <taxon>Bacillati</taxon>
        <taxon>Actinomycetota</taxon>
        <taxon>Actinomycetes</taxon>
        <taxon>Kitasatosporales</taxon>
        <taxon>Streptomycetaceae</taxon>
        <taxon>Streptomyces</taxon>
    </lineage>
</organism>
<evidence type="ECO:0000313" key="1">
    <source>
        <dbReference type="EMBL" id="WUQ11279.1"/>
    </source>
</evidence>
<protein>
    <submittedName>
        <fullName evidence="1">Uncharacterized protein</fullName>
    </submittedName>
</protein>
<accession>A0ABZ1T5Y8</accession>
<evidence type="ECO:0000313" key="2">
    <source>
        <dbReference type="Proteomes" id="UP001432039"/>
    </source>
</evidence>
<dbReference type="RefSeq" id="WP_328960783.1">
    <property type="nucleotide sequence ID" value="NZ_CP108090.1"/>
</dbReference>
<dbReference type="Proteomes" id="UP001432039">
    <property type="component" value="Chromosome"/>
</dbReference>